<feature type="active site" evidence="13">
    <location>
        <position position="71"/>
    </location>
</feature>
<dbReference type="EMBL" id="FNYH01000009">
    <property type="protein sequence ID" value="SEI74539.1"/>
    <property type="molecule type" value="Genomic_DNA"/>
</dbReference>
<feature type="compositionally biased region" description="Polar residues" evidence="15">
    <location>
        <begin position="171"/>
        <end position="181"/>
    </location>
</feature>
<evidence type="ECO:0000256" key="7">
    <source>
        <dbReference type="ARBA" id="ARBA00022801"/>
    </source>
</evidence>
<proteinExistence type="inferred from homology"/>
<dbReference type="CDD" id="cd16962">
    <property type="entry name" value="RuvC"/>
    <property type="match status" value="1"/>
</dbReference>
<dbReference type="RefSeq" id="WP_395855245.1">
    <property type="nucleotide sequence ID" value="NZ_FNYH01000009.1"/>
</dbReference>
<keyword evidence="6 13" id="KW-0227">DNA damage</keyword>
<evidence type="ECO:0000256" key="10">
    <source>
        <dbReference type="ARBA" id="ARBA00023172"/>
    </source>
</evidence>
<dbReference type="PROSITE" id="PS01321">
    <property type="entry name" value="RUVC"/>
    <property type="match status" value="1"/>
</dbReference>
<evidence type="ECO:0000256" key="8">
    <source>
        <dbReference type="ARBA" id="ARBA00022842"/>
    </source>
</evidence>
<dbReference type="PANTHER" id="PTHR30194">
    <property type="entry name" value="CROSSOVER JUNCTION ENDODEOXYRIBONUCLEASE RUVC"/>
    <property type="match status" value="1"/>
</dbReference>
<dbReference type="GO" id="GO:0008821">
    <property type="term" value="F:crossover junction DNA endonuclease activity"/>
    <property type="evidence" value="ECO:0007669"/>
    <property type="project" value="UniProtKB-UniRule"/>
</dbReference>
<evidence type="ECO:0000256" key="3">
    <source>
        <dbReference type="ARBA" id="ARBA00022722"/>
    </source>
</evidence>
<evidence type="ECO:0000256" key="4">
    <source>
        <dbReference type="ARBA" id="ARBA00022723"/>
    </source>
</evidence>
<comment type="subunit">
    <text evidence="13">Homodimer which binds Holliday junction (HJ) DNA. The HJ becomes 2-fold symmetrical on binding to RuvC with unstacked arms; it has a different conformation from HJ DNA in complex with RuvA. In the full resolvosome a probable DNA-RuvA(4)-RuvB(12)-RuvC(2) complex forms which resolves the HJ.</text>
</comment>
<dbReference type="GO" id="GO:0006281">
    <property type="term" value="P:DNA repair"/>
    <property type="evidence" value="ECO:0007669"/>
    <property type="project" value="UniProtKB-UniRule"/>
</dbReference>
<feature type="region of interest" description="Disordered" evidence="15">
    <location>
        <begin position="170"/>
        <end position="204"/>
    </location>
</feature>
<dbReference type="GO" id="GO:0003677">
    <property type="term" value="F:DNA binding"/>
    <property type="evidence" value="ECO:0007669"/>
    <property type="project" value="UniProtKB-KW"/>
</dbReference>
<reference evidence="17" key="1">
    <citation type="submission" date="2016-10" db="EMBL/GenBank/DDBJ databases">
        <authorList>
            <person name="Varghese N."/>
            <person name="Submissions S."/>
        </authorList>
    </citation>
    <scope>NUCLEOTIDE SEQUENCE [LARGE SCALE GENOMIC DNA]</scope>
    <source>
        <strain evidence="17">DSM 7165</strain>
    </source>
</reference>
<dbReference type="InterPro" id="IPR036397">
    <property type="entry name" value="RNaseH_sf"/>
</dbReference>
<comment type="similarity">
    <text evidence="1 13">Belongs to the RuvC family.</text>
</comment>
<dbReference type="AlphaFoldDB" id="A0A1H6T331"/>
<dbReference type="InterPro" id="IPR020563">
    <property type="entry name" value="X-over_junc_endoDNase_Mg_BS"/>
</dbReference>
<name>A0A1H6T331_9GAMM</name>
<dbReference type="PRINTS" id="PR00696">
    <property type="entry name" value="RSOLVASERUVC"/>
</dbReference>
<dbReference type="Proteomes" id="UP000242999">
    <property type="component" value="Unassembled WGS sequence"/>
</dbReference>
<comment type="function">
    <text evidence="13">The RuvA-RuvB-RuvC complex processes Holliday junction (HJ) DNA during genetic recombination and DNA repair. Endonuclease that resolves HJ intermediates. Cleaves cruciform DNA by making single-stranded nicks across the HJ at symmetrical positions within the homologous arms, yielding a 5'-phosphate and a 3'-hydroxyl group; requires a central core of homology in the junction. The consensus cleavage sequence is 5'-(A/T)TT(C/G)-3'. Cleavage occurs on the 3'-side of the TT dinucleotide at the point of strand exchange. HJ branch migration catalyzed by RuvA-RuvB allows RuvC to scan DNA until it finds its consensus sequence, where it cleaves and resolves the cruciform DNA.</text>
</comment>
<evidence type="ECO:0000256" key="11">
    <source>
        <dbReference type="ARBA" id="ARBA00023204"/>
    </source>
</evidence>
<gene>
    <name evidence="13" type="primary">ruvC</name>
    <name evidence="16" type="ORF">SAMN05421831_10928</name>
</gene>
<dbReference type="InterPro" id="IPR012337">
    <property type="entry name" value="RNaseH-like_sf"/>
</dbReference>
<keyword evidence="11 13" id="KW-0234">DNA repair</keyword>
<dbReference type="GO" id="GO:0005737">
    <property type="term" value="C:cytoplasm"/>
    <property type="evidence" value="ECO:0007669"/>
    <property type="project" value="UniProtKB-SubCell"/>
</dbReference>
<dbReference type="HAMAP" id="MF_00034">
    <property type="entry name" value="RuvC"/>
    <property type="match status" value="1"/>
</dbReference>
<comment type="subcellular location">
    <subcellularLocation>
        <location evidence="13">Cytoplasm</location>
    </subcellularLocation>
</comment>
<evidence type="ECO:0000256" key="9">
    <source>
        <dbReference type="ARBA" id="ARBA00023125"/>
    </source>
</evidence>
<keyword evidence="2 13" id="KW-0963">Cytoplasm</keyword>
<feature type="binding site" evidence="13">
    <location>
        <position position="143"/>
    </location>
    <ligand>
        <name>Mg(2+)</name>
        <dbReference type="ChEBI" id="CHEBI:18420"/>
        <label>1</label>
    </ligand>
</feature>
<evidence type="ECO:0000256" key="13">
    <source>
        <dbReference type="HAMAP-Rule" id="MF_00034"/>
    </source>
</evidence>
<evidence type="ECO:0000256" key="2">
    <source>
        <dbReference type="ARBA" id="ARBA00022490"/>
    </source>
</evidence>
<evidence type="ECO:0000313" key="17">
    <source>
        <dbReference type="Proteomes" id="UP000242999"/>
    </source>
</evidence>
<keyword evidence="3 13" id="KW-0540">Nuclease</keyword>
<protein>
    <recommendedName>
        <fullName evidence="13 14">Crossover junction endodeoxyribonuclease RuvC</fullName>
        <ecNumber evidence="13 14">3.1.21.10</ecNumber>
    </recommendedName>
    <alternativeName>
        <fullName evidence="13">Holliday junction nuclease RuvC</fullName>
    </alternativeName>
    <alternativeName>
        <fullName evidence="13">Holliday junction resolvase RuvC</fullName>
    </alternativeName>
</protein>
<accession>A0A1H6T331</accession>
<dbReference type="NCBIfam" id="TIGR00228">
    <property type="entry name" value="ruvC"/>
    <property type="match status" value="1"/>
</dbReference>
<dbReference type="GO" id="GO:0048476">
    <property type="term" value="C:Holliday junction resolvase complex"/>
    <property type="evidence" value="ECO:0007669"/>
    <property type="project" value="UniProtKB-UniRule"/>
</dbReference>
<keyword evidence="8 13" id="KW-0460">Magnesium</keyword>
<evidence type="ECO:0000313" key="16">
    <source>
        <dbReference type="EMBL" id="SEI74539.1"/>
    </source>
</evidence>
<feature type="binding site" evidence="13">
    <location>
        <position position="13"/>
    </location>
    <ligand>
        <name>Mg(2+)</name>
        <dbReference type="ChEBI" id="CHEBI:18420"/>
        <label>1</label>
    </ligand>
</feature>
<comment type="catalytic activity">
    <reaction evidence="12 13">
        <text>Endonucleolytic cleavage at a junction such as a reciprocal single-stranded crossover between two homologous DNA duplexes (Holliday junction).</text>
        <dbReference type="EC" id="3.1.21.10"/>
    </reaction>
</comment>
<keyword evidence="4 13" id="KW-0479">Metal-binding</keyword>
<keyword evidence="5 13" id="KW-0255">Endonuclease</keyword>
<dbReference type="PANTHER" id="PTHR30194:SF3">
    <property type="entry name" value="CROSSOVER JUNCTION ENDODEOXYRIBONUCLEASE RUVC"/>
    <property type="match status" value="1"/>
</dbReference>
<evidence type="ECO:0000256" key="1">
    <source>
        <dbReference type="ARBA" id="ARBA00009518"/>
    </source>
</evidence>
<keyword evidence="9 13" id="KW-0238">DNA-binding</keyword>
<dbReference type="GO" id="GO:0006310">
    <property type="term" value="P:DNA recombination"/>
    <property type="evidence" value="ECO:0007669"/>
    <property type="project" value="UniProtKB-UniRule"/>
</dbReference>
<feature type="active site" evidence="13">
    <location>
        <position position="143"/>
    </location>
</feature>
<evidence type="ECO:0000256" key="15">
    <source>
        <dbReference type="SAM" id="MobiDB-lite"/>
    </source>
</evidence>
<evidence type="ECO:0000256" key="12">
    <source>
        <dbReference type="ARBA" id="ARBA00029354"/>
    </source>
</evidence>
<keyword evidence="10 13" id="KW-0233">DNA recombination</keyword>
<evidence type="ECO:0000256" key="6">
    <source>
        <dbReference type="ARBA" id="ARBA00022763"/>
    </source>
</evidence>
<dbReference type="FunFam" id="3.30.420.10:FF:000002">
    <property type="entry name" value="Crossover junction endodeoxyribonuclease RuvC"/>
    <property type="match status" value="1"/>
</dbReference>
<keyword evidence="17" id="KW-1185">Reference proteome</keyword>
<dbReference type="Gene3D" id="3.30.420.10">
    <property type="entry name" value="Ribonuclease H-like superfamily/Ribonuclease H"/>
    <property type="match status" value="1"/>
</dbReference>
<sequence>MQKNVEKILLGIDPGSRITGYGLIGWQHPQARYIACGVIRTQGELVDRLGQIYAGLEEVIARYRPDQVAIEDVFLAKNPDSAIKLGQARGAALVCVARHGLALTAYGAREVKYHVVGQGSADKKQVQQMVTRLLKLEQVPRVDAADALAIALCDAYHQQGSLLLARESKQTRPLNSPNTQPMPKKPQAGSARQAWATWYQQKET</sequence>
<dbReference type="InterPro" id="IPR002176">
    <property type="entry name" value="X-over_junc_endoDNase_RuvC"/>
</dbReference>
<feature type="active site" evidence="13">
    <location>
        <position position="13"/>
    </location>
</feature>
<dbReference type="SUPFAM" id="SSF53098">
    <property type="entry name" value="Ribonuclease H-like"/>
    <property type="match status" value="1"/>
</dbReference>
<dbReference type="GO" id="GO:0000287">
    <property type="term" value="F:magnesium ion binding"/>
    <property type="evidence" value="ECO:0007669"/>
    <property type="project" value="UniProtKB-UniRule"/>
</dbReference>
<dbReference type="STRING" id="64971.SAMN05421831_10928"/>
<dbReference type="Pfam" id="PF02075">
    <property type="entry name" value="RuvC"/>
    <property type="match status" value="1"/>
</dbReference>
<evidence type="ECO:0000256" key="5">
    <source>
        <dbReference type="ARBA" id="ARBA00022759"/>
    </source>
</evidence>
<comment type="cofactor">
    <cofactor evidence="13">
        <name>Mg(2+)</name>
        <dbReference type="ChEBI" id="CHEBI:18420"/>
    </cofactor>
    <text evidence="13">Binds 2 Mg(2+) ion per subunit.</text>
</comment>
<evidence type="ECO:0000256" key="14">
    <source>
        <dbReference type="NCBIfam" id="TIGR00228"/>
    </source>
</evidence>
<feature type="binding site" evidence="13">
    <location>
        <position position="71"/>
    </location>
    <ligand>
        <name>Mg(2+)</name>
        <dbReference type="ChEBI" id="CHEBI:18420"/>
        <label>2</label>
    </ligand>
</feature>
<organism evidence="16 17">
    <name type="scientific">Allopseudospirillum japonicum</name>
    <dbReference type="NCBI Taxonomy" id="64971"/>
    <lineage>
        <taxon>Bacteria</taxon>
        <taxon>Pseudomonadati</taxon>
        <taxon>Pseudomonadota</taxon>
        <taxon>Gammaproteobacteria</taxon>
        <taxon>Oceanospirillales</taxon>
        <taxon>Oceanospirillaceae</taxon>
        <taxon>Allopseudospirillum</taxon>
    </lineage>
</organism>
<dbReference type="EC" id="3.1.21.10" evidence="13 14"/>
<keyword evidence="7 13" id="KW-0378">Hydrolase</keyword>